<proteinExistence type="predicted"/>
<dbReference type="InterPro" id="IPR023210">
    <property type="entry name" value="NADP_OxRdtase_dom"/>
</dbReference>
<feature type="region of interest" description="Disordered" evidence="2">
    <location>
        <begin position="37"/>
        <end position="56"/>
    </location>
</feature>
<dbReference type="PANTHER" id="PTHR43312:SF1">
    <property type="entry name" value="NADP-DEPENDENT OXIDOREDUCTASE DOMAIN-CONTAINING PROTEIN"/>
    <property type="match status" value="1"/>
</dbReference>
<protein>
    <submittedName>
        <fullName evidence="5">Aldo/keto reductase</fullName>
    </submittedName>
</protein>
<dbReference type="InterPro" id="IPR006311">
    <property type="entry name" value="TAT_signal"/>
</dbReference>
<dbReference type="Pfam" id="PF00248">
    <property type="entry name" value="Aldo_ket_red"/>
    <property type="match status" value="1"/>
</dbReference>
<evidence type="ECO:0000259" key="4">
    <source>
        <dbReference type="Pfam" id="PF00248"/>
    </source>
</evidence>
<comment type="caution">
    <text evidence="5">The sequence shown here is derived from an EMBL/GenBank/DDBJ whole genome shotgun (WGS) entry which is preliminary data.</text>
</comment>
<accession>A0A7C9MJX8</accession>
<dbReference type="AlphaFoldDB" id="A0A7C9MJX8"/>
<keyword evidence="3" id="KW-0732">Signal</keyword>
<reference evidence="5 6" key="1">
    <citation type="submission" date="2020-01" db="EMBL/GenBank/DDBJ databases">
        <title>Genome sequence of Desulfovibrio aerotolerans DSM 16695(T).</title>
        <authorList>
            <person name="Karnachuk O."/>
            <person name="Avakyan M."/>
            <person name="Mardanov A."/>
            <person name="Kadnikov V."/>
            <person name="Ravin N."/>
        </authorList>
    </citation>
    <scope>NUCLEOTIDE SEQUENCE [LARGE SCALE GENOMIC DNA]</scope>
    <source>
        <strain evidence="5 6">DSM 16695</strain>
    </source>
</reference>
<evidence type="ECO:0000256" key="3">
    <source>
        <dbReference type="SAM" id="SignalP"/>
    </source>
</evidence>
<dbReference type="PROSITE" id="PS51318">
    <property type="entry name" value="TAT"/>
    <property type="match status" value="1"/>
</dbReference>
<dbReference type="SUPFAM" id="SSF51430">
    <property type="entry name" value="NAD(P)-linked oxidoreductase"/>
    <property type="match status" value="1"/>
</dbReference>
<keyword evidence="6" id="KW-1185">Reference proteome</keyword>
<evidence type="ECO:0000313" key="5">
    <source>
        <dbReference type="EMBL" id="MYL83829.1"/>
    </source>
</evidence>
<dbReference type="RefSeq" id="WP_160961346.1">
    <property type="nucleotide sequence ID" value="NZ_WVUD01000020.1"/>
</dbReference>
<evidence type="ECO:0000313" key="6">
    <source>
        <dbReference type="Proteomes" id="UP000482487"/>
    </source>
</evidence>
<feature type="chain" id="PRO_5028935379" evidence="3">
    <location>
        <begin position="38"/>
        <end position="411"/>
    </location>
</feature>
<evidence type="ECO:0000256" key="2">
    <source>
        <dbReference type="SAM" id="MobiDB-lite"/>
    </source>
</evidence>
<name>A0A7C9MJX8_9BACT</name>
<organism evidence="5 6">
    <name type="scientific">Solidesulfovibrio aerotolerans</name>
    <dbReference type="NCBI Taxonomy" id="295255"/>
    <lineage>
        <taxon>Bacteria</taxon>
        <taxon>Pseudomonadati</taxon>
        <taxon>Thermodesulfobacteriota</taxon>
        <taxon>Desulfovibrionia</taxon>
        <taxon>Desulfovibrionales</taxon>
        <taxon>Desulfovibrionaceae</taxon>
        <taxon>Solidesulfovibrio</taxon>
    </lineage>
</organism>
<dbReference type="InterPro" id="IPR053135">
    <property type="entry name" value="AKR2_Oxidoreductase"/>
</dbReference>
<dbReference type="GO" id="GO:0051536">
    <property type="term" value="F:iron-sulfur cluster binding"/>
    <property type="evidence" value="ECO:0007669"/>
    <property type="project" value="UniProtKB-KW"/>
</dbReference>
<sequence>MAQEKLPGLTRRTALKTLTLGGLAAAGAGLGATTALAQAPAGQPPAPDKPQTMPKRKLGKTGLEVSILNLGGMFDTINSQLLLKQALAWGVNFWDTAEAYGNGQSEDGFGRFFARNPETRAQVILTTKLTTKAGRFDERLDEALTRLKTNYVDLFYVHAISGIDEMGGHWRDWAAKQKKAGKIKFFGFSTHSNMEACLEGAAKLDFIDAVMISYNFRLMHEPAMVKALNACTKAGIGVVAMKTQGGGPVKSDSQAELDMAGRFLAKGFTDKQAKLKAVWDNPAIASVCSQMPNLTILSANVAAARDTTALAREDVEALTRYAADTCSDYCAGCATVCAAAAGGRLPVADVMRAMMYYRDYGERELARELYASLPEALRRTDGSVDFAAAQAACPRGLGIAAIMAEAAVLLA</sequence>
<dbReference type="PANTHER" id="PTHR43312">
    <property type="entry name" value="D-THREO-ALDOSE 1-DEHYDROGENASE"/>
    <property type="match status" value="1"/>
</dbReference>
<dbReference type="EMBL" id="WVUD01000020">
    <property type="protein sequence ID" value="MYL83829.1"/>
    <property type="molecule type" value="Genomic_DNA"/>
</dbReference>
<dbReference type="CDD" id="cd19105">
    <property type="entry name" value="AKR_unchar"/>
    <property type="match status" value="1"/>
</dbReference>
<evidence type="ECO:0000256" key="1">
    <source>
        <dbReference type="ARBA" id="ARBA00023014"/>
    </source>
</evidence>
<dbReference type="OrthoDB" id="5523216at2"/>
<gene>
    <name evidence="5" type="ORF">GTA51_11885</name>
</gene>
<keyword evidence="1" id="KW-0408">Iron</keyword>
<keyword evidence="1" id="KW-0479">Metal-binding</keyword>
<feature type="signal peptide" evidence="3">
    <location>
        <begin position="1"/>
        <end position="37"/>
    </location>
</feature>
<dbReference type="Proteomes" id="UP000482487">
    <property type="component" value="Unassembled WGS sequence"/>
</dbReference>
<feature type="domain" description="NADP-dependent oxidoreductase" evidence="4">
    <location>
        <begin position="81"/>
        <end position="261"/>
    </location>
</feature>
<keyword evidence="1" id="KW-0411">Iron-sulfur</keyword>
<dbReference type="Gene3D" id="3.20.20.100">
    <property type="entry name" value="NADP-dependent oxidoreductase domain"/>
    <property type="match status" value="1"/>
</dbReference>
<dbReference type="InterPro" id="IPR036812">
    <property type="entry name" value="NAD(P)_OxRdtase_dom_sf"/>
</dbReference>